<keyword evidence="3" id="KW-1185">Reference proteome</keyword>
<evidence type="ECO:0000313" key="2">
    <source>
        <dbReference type="Proteomes" id="UP000038040"/>
    </source>
</evidence>
<organism evidence="2 4">
    <name type="scientific">Dracunculus medinensis</name>
    <name type="common">Guinea worm</name>
    <dbReference type="NCBI Taxonomy" id="318479"/>
    <lineage>
        <taxon>Eukaryota</taxon>
        <taxon>Metazoa</taxon>
        <taxon>Ecdysozoa</taxon>
        <taxon>Nematoda</taxon>
        <taxon>Chromadorea</taxon>
        <taxon>Rhabditida</taxon>
        <taxon>Spirurina</taxon>
        <taxon>Dracunculoidea</taxon>
        <taxon>Dracunculidae</taxon>
        <taxon>Dracunculus</taxon>
    </lineage>
</organism>
<reference evidence="1 3" key="2">
    <citation type="submission" date="2018-11" db="EMBL/GenBank/DDBJ databases">
        <authorList>
            <consortium name="Pathogen Informatics"/>
        </authorList>
    </citation>
    <scope>NUCLEOTIDE SEQUENCE [LARGE SCALE GENOMIC DNA]</scope>
</reference>
<name>A0A0N4U4D7_DRAME</name>
<reference evidence="4" key="1">
    <citation type="submission" date="2017-02" db="UniProtKB">
        <authorList>
            <consortium name="WormBaseParasite"/>
        </authorList>
    </citation>
    <scope>IDENTIFICATION</scope>
</reference>
<proteinExistence type="predicted"/>
<dbReference type="OrthoDB" id="5846776at2759"/>
<dbReference type="Proteomes" id="UP000038040">
    <property type="component" value="Unplaced"/>
</dbReference>
<accession>A0A0N4U4D7</accession>
<gene>
    <name evidence="1" type="ORF">DME_LOCUS6001</name>
</gene>
<dbReference type="Proteomes" id="UP000274756">
    <property type="component" value="Unassembled WGS sequence"/>
</dbReference>
<protein>
    <submittedName>
        <fullName evidence="4">CX9C domain-containing protein</fullName>
    </submittedName>
</protein>
<dbReference type="EMBL" id="UYYG01001154">
    <property type="protein sequence ID" value="VDN56028.1"/>
    <property type="molecule type" value="Genomic_DNA"/>
</dbReference>
<dbReference type="WBParaSite" id="DME_0000164101-mRNA-1">
    <property type="protein sequence ID" value="DME_0000164101-mRNA-1"/>
    <property type="gene ID" value="DME_0000164101"/>
</dbReference>
<sequence>EICEQLIECTTKARLKVNECIASHDSPLKAVSKCHNETLHKQLKRLIEERDNYYEGCLRKKMPEAAAIDNAKKRAKCQKIVQKNPFKQNIQKSRRSMQRDRNINQQKQCYKDVKKMRIHCSLLAKCCSISKQ</sequence>
<evidence type="ECO:0000313" key="4">
    <source>
        <dbReference type="WBParaSite" id="DME_0000164101-mRNA-1"/>
    </source>
</evidence>
<dbReference type="AlphaFoldDB" id="A0A0N4U4D7"/>
<evidence type="ECO:0000313" key="3">
    <source>
        <dbReference type="Proteomes" id="UP000274756"/>
    </source>
</evidence>
<evidence type="ECO:0000313" key="1">
    <source>
        <dbReference type="EMBL" id="VDN56028.1"/>
    </source>
</evidence>